<reference evidence="1" key="1">
    <citation type="submission" date="2021-07" db="EMBL/GenBank/DDBJ databases">
        <title>Complete Genome Sequences of Mycobacterium farcinogenes Isolated from Clinical Specimens from Patients in Thailand.</title>
        <authorList>
            <person name="Sodsai P."/>
        </authorList>
    </citation>
    <scope>NUCLEOTIDE SEQUENCE</scope>
    <source>
        <strain evidence="1">BKK/CU-MFGFA-001</strain>
    </source>
</reference>
<evidence type="ECO:0000313" key="2">
    <source>
        <dbReference type="Proteomes" id="UP000825598"/>
    </source>
</evidence>
<accession>A0ACD1FQR8</accession>
<keyword evidence="1" id="KW-0614">Plasmid</keyword>
<gene>
    <name evidence="1" type="ORF">K6L26_30980</name>
</gene>
<evidence type="ECO:0000313" key="1">
    <source>
        <dbReference type="EMBL" id="QZH69421.1"/>
    </source>
</evidence>
<protein>
    <submittedName>
        <fullName evidence="1">Uncharacterized protein</fullName>
    </submittedName>
</protein>
<organism evidence="1 2">
    <name type="scientific">Mycolicibacterium farcinogenes</name>
    <name type="common">Mycobacterium farcinogenes</name>
    <dbReference type="NCBI Taxonomy" id="1802"/>
    <lineage>
        <taxon>Bacteria</taxon>
        <taxon>Bacillati</taxon>
        <taxon>Actinomycetota</taxon>
        <taxon>Actinomycetes</taxon>
        <taxon>Mycobacteriales</taxon>
        <taxon>Mycobacteriaceae</taxon>
        <taxon>Mycolicibacterium</taxon>
    </lineage>
</organism>
<keyword evidence="2" id="KW-1185">Reference proteome</keyword>
<name>A0ACD1FQR8_MYCFR</name>
<sequence length="180" mass="19665">MAKIESRSDVRRKVREAQTRAQQERLKRESDNREDMVAFLLAEQKLQAVDGWEAEHLAQVRGEAEQRRHEQRVEGAKALARLKARGETIKDIAALGDVPEKLVRSYIKLAAQTPSLRDAAGSRSQALGSGEPRAVSPEDPQALGDRGVEASSDAGQGVSVEAQAQREEPTSAGEMLGSQR</sequence>
<geneLocation type="plasmid" evidence="1 2">
    <name>unnamed1</name>
</geneLocation>
<proteinExistence type="predicted"/>
<dbReference type="Proteomes" id="UP000825598">
    <property type="component" value="Plasmid unnamed1"/>
</dbReference>
<dbReference type="EMBL" id="CP081674">
    <property type="protein sequence ID" value="QZH69421.1"/>
    <property type="molecule type" value="Genomic_DNA"/>
</dbReference>